<reference evidence="2" key="1">
    <citation type="journal article" date="2019" name="Int. J. Syst. Evol. Microbiol.">
        <title>The Global Catalogue of Microorganisms (GCM) 10K type strain sequencing project: providing services to taxonomists for standard genome sequencing and annotation.</title>
        <authorList>
            <consortium name="The Broad Institute Genomics Platform"/>
            <consortium name="The Broad Institute Genome Sequencing Center for Infectious Disease"/>
            <person name="Wu L."/>
            <person name="Ma J."/>
        </authorList>
    </citation>
    <scope>NUCLEOTIDE SEQUENCE [LARGE SCALE GENOMIC DNA]</scope>
    <source>
        <strain evidence="2">JCM 16702</strain>
    </source>
</reference>
<accession>A0ABP7UX68</accession>
<gene>
    <name evidence="1" type="ORF">GCM10022214_02230</name>
</gene>
<comment type="caution">
    <text evidence="1">The sequence shown here is derived from an EMBL/GenBank/DDBJ whole genome shotgun (WGS) entry which is preliminary data.</text>
</comment>
<evidence type="ECO:0000313" key="1">
    <source>
        <dbReference type="EMBL" id="GAA4054782.1"/>
    </source>
</evidence>
<keyword evidence="2" id="KW-1185">Reference proteome</keyword>
<evidence type="ECO:0000313" key="2">
    <source>
        <dbReference type="Proteomes" id="UP001500683"/>
    </source>
</evidence>
<organism evidence="1 2">
    <name type="scientific">Actinomadura miaoliensis</name>
    <dbReference type="NCBI Taxonomy" id="430685"/>
    <lineage>
        <taxon>Bacteria</taxon>
        <taxon>Bacillati</taxon>
        <taxon>Actinomycetota</taxon>
        <taxon>Actinomycetes</taxon>
        <taxon>Streptosporangiales</taxon>
        <taxon>Thermomonosporaceae</taxon>
        <taxon>Actinomadura</taxon>
    </lineage>
</organism>
<protein>
    <submittedName>
        <fullName evidence="1">Uncharacterized protein</fullName>
    </submittedName>
</protein>
<sequence>MVLGPLADQLTTVIEELCVDLVEIVVQARAEVEATEQRAHDDERAQRKAVLRRWCTSRTW</sequence>
<dbReference type="EMBL" id="BAAAZG010000001">
    <property type="protein sequence ID" value="GAA4054782.1"/>
    <property type="molecule type" value="Genomic_DNA"/>
</dbReference>
<name>A0ABP7UX68_9ACTN</name>
<dbReference type="RefSeq" id="WP_344939402.1">
    <property type="nucleotide sequence ID" value="NZ_BAAAZG010000001.1"/>
</dbReference>
<dbReference type="Proteomes" id="UP001500683">
    <property type="component" value="Unassembled WGS sequence"/>
</dbReference>
<proteinExistence type="predicted"/>